<dbReference type="NCBIfam" id="TIGR02206">
    <property type="entry name" value="intg_mem_TP0381"/>
    <property type="match status" value="1"/>
</dbReference>
<feature type="transmembrane region" description="Helical" evidence="1">
    <location>
        <begin position="51"/>
        <end position="69"/>
    </location>
</feature>
<keyword evidence="1" id="KW-0812">Transmembrane</keyword>
<evidence type="ECO:0008006" key="3">
    <source>
        <dbReference type="Google" id="ProtNLM"/>
    </source>
</evidence>
<feature type="transmembrane region" description="Helical" evidence="1">
    <location>
        <begin position="137"/>
        <end position="157"/>
    </location>
</feature>
<feature type="transmembrane region" description="Helical" evidence="1">
    <location>
        <begin position="15"/>
        <end position="39"/>
    </location>
</feature>
<gene>
    <name evidence="2" type="ORF">METZ01_LOCUS37988</name>
</gene>
<feature type="transmembrane region" description="Helical" evidence="1">
    <location>
        <begin position="169"/>
        <end position="187"/>
    </location>
</feature>
<protein>
    <recommendedName>
        <fullName evidence="3">TIGR02206 family membrane protein</fullName>
    </recommendedName>
</protein>
<feature type="transmembrane region" description="Helical" evidence="1">
    <location>
        <begin position="81"/>
        <end position="98"/>
    </location>
</feature>
<keyword evidence="1" id="KW-1133">Transmembrane helix</keyword>
<accession>A0A381R1M4</accession>
<name>A0A381R1M4_9ZZZZ</name>
<evidence type="ECO:0000313" key="2">
    <source>
        <dbReference type="EMBL" id="SUZ85134.1"/>
    </source>
</evidence>
<reference evidence="2" key="1">
    <citation type="submission" date="2018-05" db="EMBL/GenBank/DDBJ databases">
        <authorList>
            <person name="Lanie J.A."/>
            <person name="Ng W.-L."/>
            <person name="Kazmierczak K.M."/>
            <person name="Andrzejewski T.M."/>
            <person name="Davidsen T.M."/>
            <person name="Wayne K.J."/>
            <person name="Tettelin H."/>
            <person name="Glass J.I."/>
            <person name="Rusch D."/>
            <person name="Podicherti R."/>
            <person name="Tsui H.-C.T."/>
            <person name="Winkler M.E."/>
        </authorList>
    </citation>
    <scope>NUCLEOTIDE SEQUENCE</scope>
</reference>
<feature type="transmembrane region" description="Helical" evidence="1">
    <location>
        <begin position="216"/>
        <end position="241"/>
    </location>
</feature>
<dbReference type="Pfam" id="PF14808">
    <property type="entry name" value="TMEM164"/>
    <property type="match status" value="1"/>
</dbReference>
<evidence type="ECO:0000256" key="1">
    <source>
        <dbReference type="SAM" id="Phobius"/>
    </source>
</evidence>
<dbReference type="AlphaFoldDB" id="A0A381R1M4"/>
<dbReference type="EMBL" id="UINC01001622">
    <property type="protein sequence ID" value="SUZ85134.1"/>
    <property type="molecule type" value="Genomic_DNA"/>
</dbReference>
<dbReference type="InterPro" id="IPR011737">
    <property type="entry name" value="CHP02206_TP0381"/>
</dbReference>
<proteinExistence type="predicted"/>
<feature type="transmembrane region" description="Helical" evidence="1">
    <location>
        <begin position="110"/>
        <end position="131"/>
    </location>
</feature>
<sequence length="257" mass="29504">MRESVSLYLKTYDPFVLFGLSHIGAIIVALVLVIFLPIYARKKLSERQQHLVGSAIGYFVMSSYLIWVILELIAGTFDVKLHLPIHLCRLANLLIPLVMVRRSYFFYEILYFWGLSGMFQAIITPDIAAGFPHFQYWRFWFAHHGMILALVYATVVYDMRPTIASVWKAMLAMNIFLIFAIIANLLLDANYFWICGKPVNELGEHVPSLLDYLGPWPWYILAAEFVALAHFLVAFVPFIFLNRGKRTIGTGISNDML</sequence>
<keyword evidence="1" id="KW-0472">Membrane</keyword>
<organism evidence="2">
    <name type="scientific">marine metagenome</name>
    <dbReference type="NCBI Taxonomy" id="408172"/>
    <lineage>
        <taxon>unclassified sequences</taxon>
        <taxon>metagenomes</taxon>
        <taxon>ecological metagenomes</taxon>
    </lineage>
</organism>